<evidence type="ECO:0000256" key="1">
    <source>
        <dbReference type="ARBA" id="ARBA00004162"/>
    </source>
</evidence>
<evidence type="ECO:0000256" key="10">
    <source>
        <dbReference type="ARBA" id="ARBA00023008"/>
    </source>
</evidence>
<keyword evidence="6" id="KW-0732">Signal</keyword>
<evidence type="ECO:0000259" key="14">
    <source>
        <dbReference type="Pfam" id="PF00394"/>
    </source>
</evidence>
<dbReference type="CDD" id="cd13899">
    <property type="entry name" value="CuRO_3_Fet3p"/>
    <property type="match status" value="1"/>
</dbReference>
<feature type="transmembrane region" description="Helical" evidence="13">
    <location>
        <begin position="457"/>
        <end position="479"/>
    </location>
</feature>
<dbReference type="GeneID" id="19323897"/>
<evidence type="ECO:0000256" key="11">
    <source>
        <dbReference type="ARBA" id="ARBA00023136"/>
    </source>
</evidence>
<name>R8BNR3_PHAM7</name>
<evidence type="ECO:0000256" key="8">
    <source>
        <dbReference type="ARBA" id="ARBA00022989"/>
    </source>
</evidence>
<dbReference type="InterPro" id="IPR002355">
    <property type="entry name" value="Cu_oxidase_Cu_BS"/>
</dbReference>
<evidence type="ECO:0000256" key="5">
    <source>
        <dbReference type="ARBA" id="ARBA00022723"/>
    </source>
</evidence>
<evidence type="ECO:0000259" key="15">
    <source>
        <dbReference type="Pfam" id="PF07731"/>
    </source>
</evidence>
<keyword evidence="12" id="KW-0325">Glycoprotein</keyword>
<evidence type="ECO:0000313" key="18">
    <source>
        <dbReference type="Proteomes" id="UP000014074"/>
    </source>
</evidence>
<keyword evidence="4 13" id="KW-0812">Transmembrane</keyword>
<keyword evidence="9" id="KW-0560">Oxidoreductase</keyword>
<dbReference type="InterPro" id="IPR011706">
    <property type="entry name" value="Cu-oxidase_C"/>
</dbReference>
<organism evidence="17 18">
    <name type="scientific">Phaeoacremonium minimum (strain UCR-PA7)</name>
    <name type="common">Esca disease fungus</name>
    <name type="synonym">Togninia minima</name>
    <dbReference type="NCBI Taxonomy" id="1286976"/>
    <lineage>
        <taxon>Eukaryota</taxon>
        <taxon>Fungi</taxon>
        <taxon>Dikarya</taxon>
        <taxon>Ascomycota</taxon>
        <taxon>Pezizomycotina</taxon>
        <taxon>Sordariomycetes</taxon>
        <taxon>Sordariomycetidae</taxon>
        <taxon>Togniniales</taxon>
        <taxon>Togniniaceae</taxon>
        <taxon>Phaeoacremonium</taxon>
    </lineage>
</organism>
<evidence type="ECO:0000256" key="6">
    <source>
        <dbReference type="ARBA" id="ARBA00022729"/>
    </source>
</evidence>
<dbReference type="GO" id="GO:0033215">
    <property type="term" value="P:reductive iron assimilation"/>
    <property type="evidence" value="ECO:0007669"/>
    <property type="project" value="TreeGrafter"/>
</dbReference>
<keyword evidence="18" id="KW-1185">Reference proteome</keyword>
<feature type="domain" description="Plastocyanin-like" evidence="15">
    <location>
        <begin position="268"/>
        <end position="402"/>
    </location>
</feature>
<dbReference type="FunFam" id="2.60.40.420:FF:000024">
    <property type="entry name" value="FET5p Multicopper oxidase"/>
    <property type="match status" value="1"/>
</dbReference>
<dbReference type="PANTHER" id="PTHR11709:SF361">
    <property type="entry name" value="IRON TRANSPORT MULTICOPPER OXIDASE FET3"/>
    <property type="match status" value="1"/>
</dbReference>
<dbReference type="PANTHER" id="PTHR11709">
    <property type="entry name" value="MULTI-COPPER OXIDASE"/>
    <property type="match status" value="1"/>
</dbReference>
<dbReference type="InterPro" id="IPR001117">
    <property type="entry name" value="Cu-oxidase_2nd"/>
</dbReference>
<dbReference type="InterPro" id="IPR011707">
    <property type="entry name" value="Cu-oxidase-like_N"/>
</dbReference>
<dbReference type="eggNOG" id="KOG1263">
    <property type="taxonomic scope" value="Eukaryota"/>
</dbReference>
<feature type="domain" description="Plastocyanin-like" evidence="14">
    <location>
        <begin position="61"/>
        <end position="206"/>
    </location>
</feature>
<evidence type="ECO:0000256" key="13">
    <source>
        <dbReference type="SAM" id="Phobius"/>
    </source>
</evidence>
<dbReference type="InterPro" id="IPR044130">
    <property type="entry name" value="CuRO_2_Fet3-like"/>
</dbReference>
<dbReference type="CDD" id="cd13877">
    <property type="entry name" value="CuRO_2_Fet3p_like"/>
    <property type="match status" value="1"/>
</dbReference>
<keyword evidence="5" id="KW-0479">Metal-binding</keyword>
<evidence type="ECO:0000313" key="17">
    <source>
        <dbReference type="EMBL" id="EOO00981.1"/>
    </source>
</evidence>
<gene>
    <name evidence="17" type="ORF">UCRPA7_3539</name>
</gene>
<keyword evidence="8 13" id="KW-1133">Transmembrane helix</keyword>
<protein>
    <submittedName>
        <fullName evidence="17">Putative iron transport multicopper oxidase fet3 protein</fullName>
    </submittedName>
</protein>
<dbReference type="RefSeq" id="XP_007914339.1">
    <property type="nucleotide sequence ID" value="XM_007916148.1"/>
</dbReference>
<sequence length="501" mass="55654">MDGAVGVTQCAIPPGKSFTYDFKPGTYWYHAHNNGQYLDGLRGPVVIHDPKGPYEGKYDEELILSFSDWYHQPTKNLIKELINVENPTGAEPVPQAALMNDTQNLQVKVQPGKTYLIRMVNMGGFASHYVWFEGHQMRVVEVDGVWTEEAEADRLYITPAQRYSVLLTTKDDALENFAIIGAMDEELFDVIPDEYNANVTGWLVYDDTKPLPSPTPVDELDWFDDMTLVPYDRQELLERVDYSFNLDVKMDNLGDGANYAFFNDVTYVGPKVPSLYTALSVGTTNAANPRVYGSNSLAQILKHGDVVELVLNNGDDGKHPFHLHGHNFQVVYRSDEDAGDFVNDGSIELPRYPMRRDTVFVQGNGNFVIRFVADNPGVWLFHCHIEWHMDQGLIATIVVAPEAIQGLEIPSDHYDACRAVGAPIRGNAAGNIMDVLDLTGENRPPPPLPAGFTAKGYVALFFSCISAIIGLLAISWYGVIDPGAKESNVESQNASAQEQEE</sequence>
<dbReference type="GO" id="GO:0004322">
    <property type="term" value="F:ferroxidase activity"/>
    <property type="evidence" value="ECO:0007669"/>
    <property type="project" value="TreeGrafter"/>
</dbReference>
<dbReference type="EMBL" id="KB933059">
    <property type="protein sequence ID" value="EOO00981.1"/>
    <property type="molecule type" value="Genomic_DNA"/>
</dbReference>
<dbReference type="InterPro" id="IPR045087">
    <property type="entry name" value="Cu-oxidase_fam"/>
</dbReference>
<feature type="domain" description="Plastocyanin-like" evidence="16">
    <location>
        <begin position="1"/>
        <end position="51"/>
    </location>
</feature>
<evidence type="ECO:0000259" key="16">
    <source>
        <dbReference type="Pfam" id="PF07732"/>
    </source>
</evidence>
<accession>R8BNR3</accession>
<dbReference type="Gene3D" id="2.60.40.420">
    <property type="entry name" value="Cupredoxins - blue copper proteins"/>
    <property type="match status" value="3"/>
</dbReference>
<dbReference type="PROSITE" id="PS00080">
    <property type="entry name" value="MULTICOPPER_OXIDASE2"/>
    <property type="match status" value="1"/>
</dbReference>
<dbReference type="Proteomes" id="UP000014074">
    <property type="component" value="Unassembled WGS sequence"/>
</dbReference>
<evidence type="ECO:0000256" key="3">
    <source>
        <dbReference type="ARBA" id="ARBA00022475"/>
    </source>
</evidence>
<comment type="similarity">
    <text evidence="2">Belongs to the multicopper oxidase family.</text>
</comment>
<keyword evidence="7" id="KW-0677">Repeat</keyword>
<dbReference type="HOGENOM" id="CLU_006504_7_3_1"/>
<dbReference type="Pfam" id="PF07731">
    <property type="entry name" value="Cu-oxidase_2"/>
    <property type="match status" value="1"/>
</dbReference>
<evidence type="ECO:0000256" key="4">
    <source>
        <dbReference type="ARBA" id="ARBA00022692"/>
    </source>
</evidence>
<dbReference type="SUPFAM" id="SSF49503">
    <property type="entry name" value="Cupredoxins"/>
    <property type="match status" value="3"/>
</dbReference>
<dbReference type="GO" id="GO:0010106">
    <property type="term" value="P:cellular response to iron ion starvation"/>
    <property type="evidence" value="ECO:0007669"/>
    <property type="project" value="TreeGrafter"/>
</dbReference>
<proteinExistence type="inferred from homology"/>
<dbReference type="InterPro" id="IPR033138">
    <property type="entry name" value="Cu_oxidase_CS"/>
</dbReference>
<dbReference type="KEGG" id="tmn:UCRPA7_3539"/>
<dbReference type="FunFam" id="2.60.40.420:FF:000025">
    <property type="entry name" value="FET5p Multicopper oxidase"/>
    <property type="match status" value="1"/>
</dbReference>
<dbReference type="GO" id="GO:0005507">
    <property type="term" value="F:copper ion binding"/>
    <property type="evidence" value="ECO:0007669"/>
    <property type="project" value="InterPro"/>
</dbReference>
<evidence type="ECO:0000256" key="7">
    <source>
        <dbReference type="ARBA" id="ARBA00022737"/>
    </source>
</evidence>
<dbReference type="AlphaFoldDB" id="R8BNR3"/>
<keyword evidence="10" id="KW-0186">Copper</keyword>
<comment type="subcellular location">
    <subcellularLocation>
        <location evidence="1">Cell membrane</location>
        <topology evidence="1">Single-pass membrane protein</topology>
    </subcellularLocation>
</comment>
<reference evidence="18" key="1">
    <citation type="journal article" date="2013" name="Genome Announc.">
        <title>Draft genome sequence of the ascomycete Phaeoacremonium aleophilum strain UCR-PA7, a causal agent of the esca disease complex in grapevines.</title>
        <authorList>
            <person name="Blanco-Ulate B."/>
            <person name="Rolshausen P."/>
            <person name="Cantu D."/>
        </authorList>
    </citation>
    <scope>NUCLEOTIDE SEQUENCE [LARGE SCALE GENOMIC DNA]</scope>
    <source>
        <strain evidence="18">UCR-PA7</strain>
    </source>
</reference>
<dbReference type="OrthoDB" id="2121828at2759"/>
<dbReference type="GO" id="GO:0033573">
    <property type="term" value="C:high-affinity iron permease complex"/>
    <property type="evidence" value="ECO:0007669"/>
    <property type="project" value="TreeGrafter"/>
</dbReference>
<dbReference type="PROSITE" id="PS00079">
    <property type="entry name" value="MULTICOPPER_OXIDASE1"/>
    <property type="match status" value="1"/>
</dbReference>
<evidence type="ECO:0000256" key="2">
    <source>
        <dbReference type="ARBA" id="ARBA00010609"/>
    </source>
</evidence>
<keyword evidence="11 13" id="KW-0472">Membrane</keyword>
<keyword evidence="3" id="KW-1003">Cell membrane</keyword>
<dbReference type="InterPro" id="IPR008972">
    <property type="entry name" value="Cupredoxin"/>
</dbReference>
<evidence type="ECO:0000256" key="12">
    <source>
        <dbReference type="ARBA" id="ARBA00023180"/>
    </source>
</evidence>
<dbReference type="Pfam" id="PF07732">
    <property type="entry name" value="Cu-oxidase_3"/>
    <property type="match status" value="1"/>
</dbReference>
<dbReference type="Pfam" id="PF00394">
    <property type="entry name" value="Cu-oxidase"/>
    <property type="match status" value="1"/>
</dbReference>
<evidence type="ECO:0000256" key="9">
    <source>
        <dbReference type="ARBA" id="ARBA00023002"/>
    </source>
</evidence>